<dbReference type="Proteomes" id="UP000650467">
    <property type="component" value="Unassembled WGS sequence"/>
</dbReference>
<accession>A0A835SSM5</accession>
<reference evidence="2" key="1">
    <citation type="journal article" date="2020" name="bioRxiv">
        <title>Comparative genomics of Chlamydomonas.</title>
        <authorList>
            <person name="Craig R.J."/>
            <person name="Hasan A.R."/>
            <person name="Ness R.W."/>
            <person name="Keightley P.D."/>
        </authorList>
    </citation>
    <scope>NUCLEOTIDE SEQUENCE</scope>
    <source>
        <strain evidence="2">SAG 7.73</strain>
    </source>
</reference>
<dbReference type="OrthoDB" id="9970274at2759"/>
<protein>
    <submittedName>
        <fullName evidence="2">Uncharacterized protein</fullName>
    </submittedName>
</protein>
<feature type="compositionally biased region" description="Low complexity" evidence="1">
    <location>
        <begin position="482"/>
        <end position="501"/>
    </location>
</feature>
<dbReference type="AlphaFoldDB" id="A0A835SSM5"/>
<dbReference type="EMBL" id="JAEHOC010000032">
    <property type="protein sequence ID" value="KAG2428928.1"/>
    <property type="molecule type" value="Genomic_DNA"/>
</dbReference>
<feature type="region of interest" description="Disordered" evidence="1">
    <location>
        <begin position="306"/>
        <end position="330"/>
    </location>
</feature>
<evidence type="ECO:0000256" key="1">
    <source>
        <dbReference type="SAM" id="MobiDB-lite"/>
    </source>
</evidence>
<evidence type="ECO:0000313" key="2">
    <source>
        <dbReference type="EMBL" id="KAG2428928.1"/>
    </source>
</evidence>
<proteinExistence type="predicted"/>
<feature type="region of interest" description="Disordered" evidence="1">
    <location>
        <begin position="474"/>
        <end position="501"/>
    </location>
</feature>
<sequence length="517" mass="54460">MRDIVALASSSKDLNRVASSRRVWVDLLQRAFSEDERPRDMSAVLGGTAPELRAAYRLLSLQRPAFLSDAPRTSGILEHTGSRFRQVLHIDGRRDLNFSTVVHGVPPGQYAVVWRLQLQSGFVRGYCNFRAVFSRPRSSSGGSSSGRGGGAAARGSGKGRAKGLQLKQLMRHRREQGLELEGPQQQAALEKRLQRRLRGWLPTGCMSGPAVVAAEAPADGVVLEQLAAHPQGLQQADGADRSVRRGAAQAGMGAESTAAVVPPPPAAGPVAQPPTQAAHPEIEIEPFADVPQAPAHLQPLPLQPLQQQAPPLQPAQQQPLPPPPPPQLAQAIGQLNRASVKRDAACAAGGAGGPRYVHKLLAPLWGGHSSSWRQLDPAGPLGHGGWRRLNMGSLTVRRGADVHLHSVLVQLRPVGAAALAAALPEGEDRWRGVLVDYVELVPLCRPGLLESFLPEVLLPARRCGFGLGGCSGRPPTAAPDTASGMAGRSSSNGGSGGAKAAVGAYPDDPEMVYVPAL</sequence>
<feature type="compositionally biased region" description="Gly residues" evidence="1">
    <location>
        <begin position="143"/>
        <end position="158"/>
    </location>
</feature>
<keyword evidence="3" id="KW-1185">Reference proteome</keyword>
<feature type="region of interest" description="Disordered" evidence="1">
    <location>
        <begin position="232"/>
        <end position="277"/>
    </location>
</feature>
<feature type="compositionally biased region" description="Low complexity" evidence="1">
    <location>
        <begin position="268"/>
        <end position="277"/>
    </location>
</feature>
<name>A0A835SSM5_CHLIN</name>
<feature type="compositionally biased region" description="Low complexity" evidence="1">
    <location>
        <begin position="306"/>
        <end position="318"/>
    </location>
</feature>
<gene>
    <name evidence="2" type="ORF">HXX76_011172</name>
</gene>
<evidence type="ECO:0000313" key="3">
    <source>
        <dbReference type="Proteomes" id="UP000650467"/>
    </source>
</evidence>
<organism evidence="2 3">
    <name type="scientific">Chlamydomonas incerta</name>
    <dbReference type="NCBI Taxonomy" id="51695"/>
    <lineage>
        <taxon>Eukaryota</taxon>
        <taxon>Viridiplantae</taxon>
        <taxon>Chlorophyta</taxon>
        <taxon>core chlorophytes</taxon>
        <taxon>Chlorophyceae</taxon>
        <taxon>CS clade</taxon>
        <taxon>Chlamydomonadales</taxon>
        <taxon>Chlamydomonadaceae</taxon>
        <taxon>Chlamydomonas</taxon>
    </lineage>
</organism>
<comment type="caution">
    <text evidence="2">The sequence shown here is derived from an EMBL/GenBank/DDBJ whole genome shotgun (WGS) entry which is preliminary data.</text>
</comment>
<feature type="region of interest" description="Disordered" evidence="1">
    <location>
        <begin position="135"/>
        <end position="163"/>
    </location>
</feature>